<evidence type="ECO:0000313" key="4">
    <source>
        <dbReference type="Proteomes" id="UP000613160"/>
    </source>
</evidence>
<dbReference type="Proteomes" id="UP000613160">
    <property type="component" value="Unassembled WGS sequence"/>
</dbReference>
<keyword evidence="1" id="KW-0472">Membrane</keyword>
<dbReference type="AlphaFoldDB" id="A0A916XWE4"/>
<keyword evidence="4" id="KW-1185">Reference proteome</keyword>
<dbReference type="RefSeq" id="WP_188850178.1">
    <property type="nucleotide sequence ID" value="NZ_BMJJ01000003.1"/>
</dbReference>
<dbReference type="SMART" id="SM00014">
    <property type="entry name" value="acidPPc"/>
    <property type="match status" value="1"/>
</dbReference>
<dbReference type="SUPFAM" id="SSF48317">
    <property type="entry name" value="Acid phosphatase/Vanadium-dependent haloperoxidase"/>
    <property type="match status" value="1"/>
</dbReference>
<feature type="transmembrane region" description="Helical" evidence="1">
    <location>
        <begin position="184"/>
        <end position="205"/>
    </location>
</feature>
<dbReference type="InterPro" id="IPR000326">
    <property type="entry name" value="PAP2/HPO"/>
</dbReference>
<dbReference type="CDD" id="cd03392">
    <property type="entry name" value="PAP2_like_2"/>
    <property type="match status" value="1"/>
</dbReference>
<evidence type="ECO:0000259" key="2">
    <source>
        <dbReference type="SMART" id="SM00014"/>
    </source>
</evidence>
<reference evidence="3" key="2">
    <citation type="submission" date="2020-09" db="EMBL/GenBank/DDBJ databases">
        <authorList>
            <person name="Sun Q."/>
            <person name="Zhou Y."/>
        </authorList>
    </citation>
    <scope>NUCLEOTIDE SEQUENCE</scope>
    <source>
        <strain evidence="3">CGMCC 1.15493</strain>
    </source>
</reference>
<dbReference type="Gene3D" id="1.20.144.10">
    <property type="entry name" value="Phosphatidic acid phosphatase type 2/haloperoxidase"/>
    <property type="match status" value="2"/>
</dbReference>
<gene>
    <name evidence="3" type="ORF">GCM10011335_17390</name>
</gene>
<protein>
    <submittedName>
        <fullName evidence="3">Phosphatase PAP2 family protein</fullName>
    </submittedName>
</protein>
<feature type="transmembrane region" description="Helical" evidence="1">
    <location>
        <begin position="211"/>
        <end position="232"/>
    </location>
</feature>
<feature type="transmembrane region" description="Helical" evidence="1">
    <location>
        <begin position="21"/>
        <end position="43"/>
    </location>
</feature>
<keyword evidence="1" id="KW-1133">Transmembrane helix</keyword>
<dbReference type="InterPro" id="IPR036938">
    <property type="entry name" value="PAP2/HPO_sf"/>
</dbReference>
<accession>A0A916XWE4</accession>
<feature type="transmembrane region" description="Helical" evidence="1">
    <location>
        <begin position="154"/>
        <end position="172"/>
    </location>
</feature>
<keyword evidence="1" id="KW-0812">Transmembrane</keyword>
<feature type="transmembrane region" description="Helical" evidence="1">
    <location>
        <begin position="113"/>
        <end position="134"/>
    </location>
</feature>
<dbReference type="Pfam" id="PF01569">
    <property type="entry name" value="PAP2"/>
    <property type="match status" value="1"/>
</dbReference>
<proteinExistence type="predicted"/>
<dbReference type="PANTHER" id="PTHR14969:SF13">
    <property type="entry name" value="AT30094P"/>
    <property type="match status" value="1"/>
</dbReference>
<evidence type="ECO:0000313" key="3">
    <source>
        <dbReference type="EMBL" id="GGD15118.1"/>
    </source>
</evidence>
<organism evidence="3 4">
    <name type="scientific">Aureimonas glaciei</name>
    <dbReference type="NCBI Taxonomy" id="1776957"/>
    <lineage>
        <taxon>Bacteria</taxon>
        <taxon>Pseudomonadati</taxon>
        <taxon>Pseudomonadota</taxon>
        <taxon>Alphaproteobacteria</taxon>
        <taxon>Hyphomicrobiales</taxon>
        <taxon>Aurantimonadaceae</taxon>
        <taxon>Aureimonas</taxon>
    </lineage>
</organism>
<evidence type="ECO:0000256" key="1">
    <source>
        <dbReference type="SAM" id="Phobius"/>
    </source>
</evidence>
<dbReference type="PANTHER" id="PTHR14969">
    <property type="entry name" value="SPHINGOSINE-1-PHOSPHATE PHOSPHOHYDROLASE"/>
    <property type="match status" value="1"/>
</dbReference>
<comment type="caution">
    <text evidence="3">The sequence shown here is derived from an EMBL/GenBank/DDBJ whole genome shotgun (WGS) entry which is preliminary data.</text>
</comment>
<name>A0A916XWE4_9HYPH</name>
<feature type="transmembrane region" description="Helical" evidence="1">
    <location>
        <begin position="84"/>
        <end position="106"/>
    </location>
</feature>
<feature type="domain" description="Phosphatidic acid phosphatase type 2/haloperoxidase" evidence="2">
    <location>
        <begin position="112"/>
        <end position="226"/>
    </location>
</feature>
<reference evidence="3" key="1">
    <citation type="journal article" date="2014" name="Int. J. Syst. Evol. Microbiol.">
        <title>Complete genome sequence of Corynebacterium casei LMG S-19264T (=DSM 44701T), isolated from a smear-ripened cheese.</title>
        <authorList>
            <consortium name="US DOE Joint Genome Institute (JGI-PGF)"/>
            <person name="Walter F."/>
            <person name="Albersmeier A."/>
            <person name="Kalinowski J."/>
            <person name="Ruckert C."/>
        </authorList>
    </citation>
    <scope>NUCLEOTIDE SEQUENCE</scope>
    <source>
        <strain evidence="3">CGMCC 1.15493</strain>
    </source>
</reference>
<sequence length="249" mass="27029">MPAPATLFDIRAWIAWGRRHVEAATLIKLGVAAAAVYAFFAIAGEVMEGDTHGFDAEILLALRSAADPANPLGPRWMQEVLRDFTALGGHAVLTLITLAVAGFLWMQGKRRSMVLVLAAILSGFLLSSLLKLGFARPRPDLVPHGTTTYTASFPSGHAMLSAIVYLTLAALVARVQETRLMKIYLLTVACLLTVTIGFSRVYLGVHWPTDVIAGWSAGAAWALMWWTIASWLETRGVVEKEVTTTPIEQ</sequence>
<dbReference type="EMBL" id="BMJJ01000003">
    <property type="protein sequence ID" value="GGD15118.1"/>
    <property type="molecule type" value="Genomic_DNA"/>
</dbReference>